<dbReference type="Gene3D" id="3.90.650.10">
    <property type="entry name" value="PurM-like C-terminal domain"/>
    <property type="match status" value="1"/>
</dbReference>
<proteinExistence type="predicted"/>
<name>A0A0R3LB64_9BRAD</name>
<evidence type="ECO:0000313" key="4">
    <source>
        <dbReference type="EMBL" id="KRR02741.1"/>
    </source>
</evidence>
<evidence type="ECO:0000256" key="2">
    <source>
        <dbReference type="ARBA" id="ARBA00022840"/>
    </source>
</evidence>
<evidence type="ECO:0000256" key="1">
    <source>
        <dbReference type="ARBA" id="ARBA00022741"/>
    </source>
</evidence>
<keyword evidence="5" id="KW-1185">Reference proteome</keyword>
<dbReference type="AlphaFoldDB" id="A0A0R3LB64"/>
<evidence type="ECO:0000313" key="5">
    <source>
        <dbReference type="Proteomes" id="UP000050863"/>
    </source>
</evidence>
<dbReference type="GO" id="GO:0005524">
    <property type="term" value="F:ATP binding"/>
    <property type="evidence" value="ECO:0007669"/>
    <property type="project" value="UniProtKB-KW"/>
</dbReference>
<accession>A0A0R3LB64</accession>
<organism evidence="4 5">
    <name type="scientific">Bradyrhizobium jicamae</name>
    <dbReference type="NCBI Taxonomy" id="280332"/>
    <lineage>
        <taxon>Bacteria</taxon>
        <taxon>Pseudomonadati</taxon>
        <taxon>Pseudomonadota</taxon>
        <taxon>Alphaproteobacteria</taxon>
        <taxon>Hyphomicrobiales</taxon>
        <taxon>Nitrobacteraceae</taxon>
        <taxon>Bradyrhizobium</taxon>
    </lineage>
</organism>
<dbReference type="InterPro" id="IPR004536">
    <property type="entry name" value="SPS/SelD"/>
</dbReference>
<dbReference type="NCBIfam" id="TIGR00476">
    <property type="entry name" value="selD"/>
    <property type="match status" value="1"/>
</dbReference>
<evidence type="ECO:0000259" key="3">
    <source>
        <dbReference type="Pfam" id="PF02769"/>
    </source>
</evidence>
<dbReference type="SUPFAM" id="SSF56042">
    <property type="entry name" value="PurM C-terminal domain-like"/>
    <property type="match status" value="1"/>
</dbReference>
<dbReference type="InterPro" id="IPR036676">
    <property type="entry name" value="PurM-like_C_sf"/>
</dbReference>
<protein>
    <recommendedName>
        <fullName evidence="3">PurM-like C-terminal domain-containing protein</fullName>
    </recommendedName>
</protein>
<dbReference type="GO" id="GO:0004756">
    <property type="term" value="F:selenide, water dikinase activity"/>
    <property type="evidence" value="ECO:0007669"/>
    <property type="project" value="TreeGrafter"/>
</dbReference>
<dbReference type="GO" id="GO:0005737">
    <property type="term" value="C:cytoplasm"/>
    <property type="evidence" value="ECO:0007669"/>
    <property type="project" value="TreeGrafter"/>
</dbReference>
<comment type="caution">
    <text evidence="4">The sequence shown here is derived from an EMBL/GenBank/DDBJ whole genome shotgun (WGS) entry which is preliminary data.</text>
</comment>
<dbReference type="Proteomes" id="UP000050863">
    <property type="component" value="Unassembled WGS sequence"/>
</dbReference>
<dbReference type="PANTHER" id="PTHR10256">
    <property type="entry name" value="SELENIDE, WATER DIKINASE"/>
    <property type="match status" value="1"/>
</dbReference>
<keyword evidence="1" id="KW-0547">Nucleotide-binding</keyword>
<dbReference type="STRING" id="280332.CQ12_06590"/>
<feature type="domain" description="PurM-like C-terminal" evidence="3">
    <location>
        <begin position="12"/>
        <end position="141"/>
    </location>
</feature>
<gene>
    <name evidence="4" type="ORF">CQ12_06590</name>
</gene>
<sequence>MIATTTRLNKVGAKLGANSAVHAMTDVTGFGLLGHALEVARGSKVSLVVDMKALPFLREAAQLAQQGCVTGASHRNWASYGASVTLPLHCADWQRHLLTDPQTSGGLLVACEAAEAQGILETIREEGYAEARVIGRVEAGPPVVRIGV</sequence>
<dbReference type="PANTHER" id="PTHR10256:SF0">
    <property type="entry name" value="INACTIVE SELENIDE, WATER DIKINASE-LIKE PROTEIN-RELATED"/>
    <property type="match status" value="1"/>
</dbReference>
<dbReference type="GO" id="GO:0016260">
    <property type="term" value="P:selenocysteine biosynthetic process"/>
    <property type="evidence" value="ECO:0007669"/>
    <property type="project" value="TreeGrafter"/>
</dbReference>
<keyword evidence="2" id="KW-0067">ATP-binding</keyword>
<dbReference type="InterPro" id="IPR010918">
    <property type="entry name" value="PurM-like_C_dom"/>
</dbReference>
<reference evidence="4 5" key="1">
    <citation type="submission" date="2014-03" db="EMBL/GenBank/DDBJ databases">
        <title>Bradyrhizobium valentinum sp. nov., isolated from effective nodules of Lupinus mariae-josephae, a lupine endemic of basic-lime soils in Eastern Spain.</title>
        <authorList>
            <person name="Duran D."/>
            <person name="Rey L."/>
            <person name="Navarro A."/>
            <person name="Busquets A."/>
            <person name="Imperial J."/>
            <person name="Ruiz-Argueso T."/>
        </authorList>
    </citation>
    <scope>NUCLEOTIDE SEQUENCE [LARGE SCALE GENOMIC DNA]</scope>
    <source>
        <strain evidence="4 5">PAC68</strain>
    </source>
</reference>
<dbReference type="EMBL" id="LLXZ01000152">
    <property type="protein sequence ID" value="KRR02741.1"/>
    <property type="molecule type" value="Genomic_DNA"/>
</dbReference>
<dbReference type="Pfam" id="PF02769">
    <property type="entry name" value="AIRS_C"/>
    <property type="match status" value="1"/>
</dbReference>